<evidence type="ECO:0000256" key="3">
    <source>
        <dbReference type="ARBA" id="ARBA00022692"/>
    </source>
</evidence>
<dbReference type="Pfam" id="PF03185">
    <property type="entry name" value="CaKB"/>
    <property type="match status" value="1"/>
</dbReference>
<keyword evidence="6" id="KW-0472">Membrane</keyword>
<evidence type="ECO:0000256" key="10">
    <source>
        <dbReference type="SAM" id="SignalP"/>
    </source>
</evidence>
<reference evidence="11" key="1">
    <citation type="submission" date="2023-07" db="EMBL/GenBank/DDBJ databases">
        <authorList>
            <person name="Stuckert A."/>
        </authorList>
    </citation>
    <scope>NUCLEOTIDE SEQUENCE</scope>
</reference>
<dbReference type="PANTHER" id="PTHR10258:SF4">
    <property type="entry name" value="CALCIUM-ACTIVATED POTASSIUM CHANNEL SUBUNIT BETA-3"/>
    <property type="match status" value="1"/>
</dbReference>
<keyword evidence="12" id="KW-1185">Reference proteome</keyword>
<evidence type="ECO:0000256" key="9">
    <source>
        <dbReference type="SAM" id="MobiDB-lite"/>
    </source>
</evidence>
<keyword evidence="7" id="KW-0325">Glycoprotein</keyword>
<evidence type="ECO:0000313" key="12">
    <source>
        <dbReference type="Proteomes" id="UP001176940"/>
    </source>
</evidence>
<proteinExistence type="predicted"/>
<keyword evidence="4" id="KW-1133">Transmembrane helix</keyword>
<dbReference type="EMBL" id="CAUEEQ010048381">
    <property type="protein sequence ID" value="CAJ0959721.1"/>
    <property type="molecule type" value="Genomic_DNA"/>
</dbReference>
<evidence type="ECO:0000256" key="1">
    <source>
        <dbReference type="ARBA" id="ARBA00004141"/>
    </source>
</evidence>
<keyword evidence="3" id="KW-0812">Transmembrane</keyword>
<feature type="region of interest" description="Disordered" evidence="9">
    <location>
        <begin position="238"/>
        <end position="271"/>
    </location>
</feature>
<keyword evidence="10" id="KW-0732">Signal</keyword>
<feature type="signal peptide" evidence="10">
    <location>
        <begin position="1"/>
        <end position="18"/>
    </location>
</feature>
<organism evidence="11 12">
    <name type="scientific">Ranitomeya imitator</name>
    <name type="common">mimic poison frog</name>
    <dbReference type="NCBI Taxonomy" id="111125"/>
    <lineage>
        <taxon>Eukaryota</taxon>
        <taxon>Metazoa</taxon>
        <taxon>Chordata</taxon>
        <taxon>Craniata</taxon>
        <taxon>Vertebrata</taxon>
        <taxon>Euteleostomi</taxon>
        <taxon>Amphibia</taxon>
        <taxon>Batrachia</taxon>
        <taxon>Anura</taxon>
        <taxon>Neobatrachia</taxon>
        <taxon>Hyloidea</taxon>
        <taxon>Dendrobatidae</taxon>
        <taxon>Dendrobatinae</taxon>
        <taxon>Ranitomeya</taxon>
    </lineage>
</organism>
<evidence type="ECO:0000313" key="11">
    <source>
        <dbReference type="EMBL" id="CAJ0959721.1"/>
    </source>
</evidence>
<name>A0ABN9M762_9NEOB</name>
<accession>A0ABN9M762</accession>
<feature type="chain" id="PRO_5046296322" evidence="10">
    <location>
        <begin position="19"/>
        <end position="271"/>
    </location>
</feature>
<evidence type="ECO:0000256" key="7">
    <source>
        <dbReference type="ARBA" id="ARBA00023180"/>
    </source>
</evidence>
<dbReference type="InterPro" id="IPR003930">
    <property type="entry name" value="K_chnl_Ca-activ_BK_bsu"/>
</dbReference>
<evidence type="ECO:0000256" key="5">
    <source>
        <dbReference type="ARBA" id="ARBA00023065"/>
    </source>
</evidence>
<sequence>MAMLNAFLLLRCARHTDTSYLQFQEVVVKALIFGTPEGEGPSTSGTEGARIVPGQHFPGVVPPTGKKGKPQKSVWNEEANCTILQTDIMDDWIDCSFTCGVDCHGQSKYPCLQILVNVSGSDYVAALHYNEEAVQINPKCFYVPQCQRDKNDLLDGVLDVKLYFERKNDTPFACFHRPDSKPEDVILIKKYDRTVVFHCLFWPTLMLIGGASIVGMVKLTQHLSLLCMLYCNSPREEHGSMTPRADSQQSRTRKDDKTLRWRSNSRTTSTI</sequence>
<feature type="compositionally biased region" description="Polar residues" evidence="9">
    <location>
        <begin position="261"/>
        <end position="271"/>
    </location>
</feature>
<comment type="caution">
    <text evidence="11">The sequence shown here is derived from an EMBL/GenBank/DDBJ whole genome shotgun (WGS) entry which is preliminary data.</text>
</comment>
<evidence type="ECO:0000256" key="4">
    <source>
        <dbReference type="ARBA" id="ARBA00022989"/>
    </source>
</evidence>
<evidence type="ECO:0000256" key="8">
    <source>
        <dbReference type="ARBA" id="ARBA00023303"/>
    </source>
</evidence>
<evidence type="ECO:0000256" key="2">
    <source>
        <dbReference type="ARBA" id="ARBA00022448"/>
    </source>
</evidence>
<dbReference type="Proteomes" id="UP001176940">
    <property type="component" value="Unassembled WGS sequence"/>
</dbReference>
<protein>
    <submittedName>
        <fullName evidence="11">Uncharacterized protein</fullName>
    </submittedName>
</protein>
<evidence type="ECO:0000256" key="6">
    <source>
        <dbReference type="ARBA" id="ARBA00023136"/>
    </source>
</evidence>
<keyword evidence="8" id="KW-0407">Ion channel</keyword>
<keyword evidence="5" id="KW-0406">Ion transport</keyword>
<comment type="subcellular location">
    <subcellularLocation>
        <location evidence="1">Membrane</location>
        <topology evidence="1">Multi-pass membrane protein</topology>
    </subcellularLocation>
</comment>
<gene>
    <name evidence="11" type="ORF">RIMI_LOCUS16955265</name>
</gene>
<keyword evidence="2" id="KW-0813">Transport</keyword>
<dbReference type="PANTHER" id="PTHR10258">
    <property type="entry name" value="CALCIUM-ACTIVATED POTASSIUM CHANNEL SUBUNIT BETA"/>
    <property type="match status" value="1"/>
</dbReference>